<gene>
    <name evidence="3" type="ORF">B0A49_05062</name>
</gene>
<dbReference type="SUPFAM" id="SSF46689">
    <property type="entry name" value="Homeodomain-like"/>
    <property type="match status" value="1"/>
</dbReference>
<dbReference type="OrthoDB" id="4151352at2759"/>
<feature type="domain" description="Myb-like" evidence="2">
    <location>
        <begin position="24"/>
        <end position="74"/>
    </location>
</feature>
<dbReference type="CDD" id="cd00167">
    <property type="entry name" value="SANT"/>
    <property type="match status" value="1"/>
</dbReference>
<comment type="caution">
    <text evidence="3">The sequence shown here is derived from an EMBL/GenBank/DDBJ whole genome shotgun (WGS) entry which is preliminary data.</text>
</comment>
<feature type="compositionally biased region" description="Basic and acidic residues" evidence="1">
    <location>
        <begin position="148"/>
        <end position="157"/>
    </location>
</feature>
<evidence type="ECO:0000259" key="2">
    <source>
        <dbReference type="PROSITE" id="PS50090"/>
    </source>
</evidence>
<organism evidence="3 4">
    <name type="scientific">Cryomyces minteri</name>
    <dbReference type="NCBI Taxonomy" id="331657"/>
    <lineage>
        <taxon>Eukaryota</taxon>
        <taxon>Fungi</taxon>
        <taxon>Dikarya</taxon>
        <taxon>Ascomycota</taxon>
        <taxon>Pezizomycotina</taxon>
        <taxon>Dothideomycetes</taxon>
        <taxon>Dothideomycetes incertae sedis</taxon>
        <taxon>Cryomyces</taxon>
    </lineage>
</organism>
<dbReference type="InterPro" id="IPR001005">
    <property type="entry name" value="SANT/Myb"/>
</dbReference>
<sequence length="237" mass="26948">MPKELKKATPQRTSPVAAPQRPQSPPNVQTTWSSADDETLMAARARNMNWQPIALTYFPTKTANACRKRHERLMEKRRAEDWDSVKLETLAKEYVECRREMWDVLASRVGERWQIVEQKCMEKGLKNLQAASRASQKRDARQIVIPNQDHEQDHNDPDSGIGCSDHETATDDGRPHQAFLPLPTHLPSQIILPLQSDIRNDREVMQQRESVLMLQAPVSRPGPSIQSMLSPSLPTSS</sequence>
<evidence type="ECO:0000313" key="3">
    <source>
        <dbReference type="EMBL" id="TKA72860.1"/>
    </source>
</evidence>
<dbReference type="Proteomes" id="UP000308768">
    <property type="component" value="Unassembled WGS sequence"/>
</dbReference>
<feature type="compositionally biased region" description="Polar residues" evidence="1">
    <location>
        <begin position="224"/>
        <end position="237"/>
    </location>
</feature>
<dbReference type="STRING" id="331657.A0A4U0X8G6"/>
<dbReference type="InterPro" id="IPR053095">
    <property type="entry name" value="Actin-binding/GATA_Znf"/>
</dbReference>
<feature type="region of interest" description="Disordered" evidence="1">
    <location>
        <begin position="145"/>
        <end position="177"/>
    </location>
</feature>
<accession>A0A4U0X8G6</accession>
<dbReference type="PROSITE" id="PS50090">
    <property type="entry name" value="MYB_LIKE"/>
    <property type="match status" value="1"/>
</dbReference>
<dbReference type="Gene3D" id="1.10.10.60">
    <property type="entry name" value="Homeodomain-like"/>
    <property type="match status" value="1"/>
</dbReference>
<dbReference type="AlphaFoldDB" id="A0A4U0X8G6"/>
<dbReference type="Pfam" id="PF13921">
    <property type="entry name" value="Myb_DNA-bind_6"/>
    <property type="match status" value="1"/>
</dbReference>
<dbReference type="PANTHER" id="PTHR23246:SF13">
    <property type="entry name" value="GH12359P"/>
    <property type="match status" value="1"/>
</dbReference>
<dbReference type="EMBL" id="NAJN01000469">
    <property type="protein sequence ID" value="TKA72860.1"/>
    <property type="molecule type" value="Genomic_DNA"/>
</dbReference>
<feature type="compositionally biased region" description="Basic and acidic residues" evidence="1">
    <location>
        <begin position="164"/>
        <end position="175"/>
    </location>
</feature>
<evidence type="ECO:0000313" key="4">
    <source>
        <dbReference type="Proteomes" id="UP000308768"/>
    </source>
</evidence>
<dbReference type="InterPro" id="IPR009057">
    <property type="entry name" value="Homeodomain-like_sf"/>
</dbReference>
<evidence type="ECO:0000256" key="1">
    <source>
        <dbReference type="SAM" id="MobiDB-lite"/>
    </source>
</evidence>
<feature type="region of interest" description="Disordered" evidence="1">
    <location>
        <begin position="1"/>
        <end position="34"/>
    </location>
</feature>
<protein>
    <recommendedName>
        <fullName evidence="2">Myb-like domain-containing protein</fullName>
    </recommendedName>
</protein>
<feature type="region of interest" description="Disordered" evidence="1">
    <location>
        <begin position="218"/>
        <end position="237"/>
    </location>
</feature>
<name>A0A4U0X8G6_9PEZI</name>
<keyword evidence="4" id="KW-1185">Reference proteome</keyword>
<proteinExistence type="predicted"/>
<reference evidence="3 4" key="1">
    <citation type="submission" date="2017-03" db="EMBL/GenBank/DDBJ databases">
        <title>Genomes of endolithic fungi from Antarctica.</title>
        <authorList>
            <person name="Coleine C."/>
            <person name="Masonjones S."/>
            <person name="Stajich J.E."/>
        </authorList>
    </citation>
    <scope>NUCLEOTIDE SEQUENCE [LARGE SCALE GENOMIC DNA]</scope>
    <source>
        <strain evidence="3 4">CCFEE 5187</strain>
    </source>
</reference>
<dbReference type="PANTHER" id="PTHR23246">
    <property type="entry name" value="NEW-GLUE PROTEIN"/>
    <property type="match status" value="1"/>
</dbReference>